<dbReference type="InterPro" id="IPR051910">
    <property type="entry name" value="ComF/GntX_DNA_util-trans"/>
</dbReference>
<gene>
    <name evidence="3" type="ORF">ACFFHM_05220</name>
</gene>
<feature type="domain" description="Phosphoribosyltransferase" evidence="2">
    <location>
        <begin position="170"/>
        <end position="233"/>
    </location>
</feature>
<reference evidence="3 4" key="1">
    <citation type="submission" date="2024-09" db="EMBL/GenBank/DDBJ databases">
        <authorList>
            <person name="Sun Q."/>
            <person name="Mori K."/>
        </authorList>
    </citation>
    <scope>NUCLEOTIDE SEQUENCE [LARGE SCALE GENOMIC DNA]</scope>
    <source>
        <strain evidence="3 4">NCAIM B.02610</strain>
    </source>
</reference>
<dbReference type="RefSeq" id="WP_335962586.1">
    <property type="nucleotide sequence ID" value="NZ_JAXBLX010000031.1"/>
</dbReference>
<dbReference type="CDD" id="cd06223">
    <property type="entry name" value="PRTases_typeI"/>
    <property type="match status" value="1"/>
</dbReference>
<dbReference type="EMBL" id="JBHLUX010000015">
    <property type="protein sequence ID" value="MFC0469952.1"/>
    <property type="molecule type" value="Genomic_DNA"/>
</dbReference>
<organism evidence="3 4">
    <name type="scientific">Halalkalibacter kiskunsagensis</name>
    <dbReference type="NCBI Taxonomy" id="1548599"/>
    <lineage>
        <taxon>Bacteria</taxon>
        <taxon>Bacillati</taxon>
        <taxon>Bacillota</taxon>
        <taxon>Bacilli</taxon>
        <taxon>Bacillales</taxon>
        <taxon>Bacillaceae</taxon>
        <taxon>Halalkalibacter</taxon>
    </lineage>
</organism>
<evidence type="ECO:0000259" key="2">
    <source>
        <dbReference type="Pfam" id="PF00156"/>
    </source>
</evidence>
<accession>A0ABV6KAJ8</accession>
<keyword evidence="4" id="KW-1185">Reference proteome</keyword>
<sequence length="234" mass="26807">MRCLACHTTFYEQPIWRKLLMLESTTKLCPPCESKLTPIHGNRCSSCSRSLDSLTPAFKKGNQCSDCLRWARRSDIVHVLERNVSLYEYNAFLKEWFATFKFRGDAVIAFFFAEKLAEVYEREFCGYLPVALPLSQERLIARGFNQSRLLMQGWADDPAILFRTSGEKQSKKNRKQRIKQLHQNPFSIRKDADVSQKNIVLIDDIYTTGTSVRLAASVLKENGAKKVASLTVAR</sequence>
<dbReference type="InterPro" id="IPR029057">
    <property type="entry name" value="PRTase-like"/>
</dbReference>
<dbReference type="Gene3D" id="3.40.50.2020">
    <property type="match status" value="1"/>
</dbReference>
<evidence type="ECO:0000256" key="1">
    <source>
        <dbReference type="ARBA" id="ARBA00008007"/>
    </source>
</evidence>
<comment type="caution">
    <text evidence="3">The sequence shown here is derived from an EMBL/GenBank/DDBJ whole genome shotgun (WGS) entry which is preliminary data.</text>
</comment>
<dbReference type="SUPFAM" id="SSF53271">
    <property type="entry name" value="PRTase-like"/>
    <property type="match status" value="1"/>
</dbReference>
<proteinExistence type="inferred from homology"/>
<evidence type="ECO:0000313" key="4">
    <source>
        <dbReference type="Proteomes" id="UP001589838"/>
    </source>
</evidence>
<dbReference type="Proteomes" id="UP001589838">
    <property type="component" value="Unassembled WGS sequence"/>
</dbReference>
<dbReference type="PANTHER" id="PTHR47505">
    <property type="entry name" value="DNA UTILIZATION PROTEIN YHGH"/>
    <property type="match status" value="1"/>
</dbReference>
<dbReference type="Pfam" id="PF00156">
    <property type="entry name" value="Pribosyltran"/>
    <property type="match status" value="1"/>
</dbReference>
<comment type="similarity">
    <text evidence="1">Belongs to the ComF/GntX family.</text>
</comment>
<name>A0ABV6KAJ8_9BACI</name>
<dbReference type="PANTHER" id="PTHR47505:SF1">
    <property type="entry name" value="DNA UTILIZATION PROTEIN YHGH"/>
    <property type="match status" value="1"/>
</dbReference>
<dbReference type="InterPro" id="IPR000836">
    <property type="entry name" value="PRTase_dom"/>
</dbReference>
<evidence type="ECO:0000313" key="3">
    <source>
        <dbReference type="EMBL" id="MFC0469952.1"/>
    </source>
</evidence>
<protein>
    <submittedName>
        <fullName evidence="3">ComF family protein</fullName>
    </submittedName>
</protein>